<evidence type="ECO:0000256" key="1">
    <source>
        <dbReference type="SAM" id="MobiDB-lite"/>
    </source>
</evidence>
<dbReference type="OrthoDB" id="1707171at2"/>
<evidence type="ECO:0000313" key="2">
    <source>
        <dbReference type="EMBL" id="RBP68400.1"/>
    </source>
</evidence>
<dbReference type="Proteomes" id="UP000253490">
    <property type="component" value="Unassembled WGS sequence"/>
</dbReference>
<proteinExistence type="predicted"/>
<dbReference type="AlphaFoldDB" id="A0A366ICF2"/>
<name>A0A366ICF2_9FIRM</name>
<evidence type="ECO:0000313" key="3">
    <source>
        <dbReference type="Proteomes" id="UP000253490"/>
    </source>
</evidence>
<organism evidence="2 3">
    <name type="scientific">Alkalibaculum bacchi</name>
    <dbReference type="NCBI Taxonomy" id="645887"/>
    <lineage>
        <taxon>Bacteria</taxon>
        <taxon>Bacillati</taxon>
        <taxon>Bacillota</taxon>
        <taxon>Clostridia</taxon>
        <taxon>Eubacteriales</taxon>
        <taxon>Eubacteriaceae</taxon>
        <taxon>Alkalibaculum</taxon>
    </lineage>
</organism>
<reference evidence="2 3" key="1">
    <citation type="submission" date="2018-06" db="EMBL/GenBank/DDBJ databases">
        <title>Genomic Encyclopedia of Type Strains, Phase IV (KMG-IV): sequencing the most valuable type-strain genomes for metagenomic binning, comparative biology and taxonomic classification.</title>
        <authorList>
            <person name="Goeker M."/>
        </authorList>
    </citation>
    <scope>NUCLEOTIDE SEQUENCE [LARGE SCALE GENOMIC DNA]</scope>
    <source>
        <strain evidence="2 3">DSM 22112</strain>
    </source>
</reference>
<protein>
    <submittedName>
        <fullName evidence="2">Uncharacterized protein</fullName>
    </submittedName>
</protein>
<sequence length="266" mass="30501">MEDARIEGFGCGGNNIEVECLKVKKVYFSCQLRECIEDQLFDLDFPTGDRSDFKYVRTEFGEASVEPIKCVPLFTEIDEYYARLRGVVAVPVYLVFRRKCDGQLLRIAANPIIEKCEQRDNKVRFPIDLVVFAPADFLRQGRFFPDAESIGEVNNNLVRFTGNDNVELTIGFFLIIKVLSEVQLKVPTFGFCDVPETPCDEVSPISDVFCEAFLDEDITPFPQRFFPPQRHQIGDLEDDDCKCKPKRRSDDVANEVSPIRPRKDCR</sequence>
<accession>A0A366ICF2</accession>
<dbReference type="RefSeq" id="WP_113919826.1">
    <property type="nucleotide sequence ID" value="NZ_QNRX01000003.1"/>
</dbReference>
<feature type="region of interest" description="Disordered" evidence="1">
    <location>
        <begin position="245"/>
        <end position="266"/>
    </location>
</feature>
<dbReference type="EMBL" id="QNRX01000003">
    <property type="protein sequence ID" value="RBP68400.1"/>
    <property type="molecule type" value="Genomic_DNA"/>
</dbReference>
<keyword evidence="3" id="KW-1185">Reference proteome</keyword>
<comment type="caution">
    <text evidence="2">The sequence shown here is derived from an EMBL/GenBank/DDBJ whole genome shotgun (WGS) entry which is preliminary data.</text>
</comment>
<gene>
    <name evidence="2" type="ORF">DES36_103163</name>
</gene>